<dbReference type="InterPro" id="IPR001381">
    <property type="entry name" value="DHquinase_I"/>
</dbReference>
<dbReference type="Proteomes" id="UP001265746">
    <property type="component" value="Unassembled WGS sequence"/>
</dbReference>
<dbReference type="InterPro" id="IPR041121">
    <property type="entry name" value="SDH_C"/>
</dbReference>
<organism evidence="6 7">
    <name type="scientific">Phomopsis amygdali</name>
    <name type="common">Fusicoccum amygdali</name>
    <dbReference type="NCBI Taxonomy" id="1214568"/>
    <lineage>
        <taxon>Eukaryota</taxon>
        <taxon>Fungi</taxon>
        <taxon>Dikarya</taxon>
        <taxon>Ascomycota</taxon>
        <taxon>Pezizomycotina</taxon>
        <taxon>Sordariomycetes</taxon>
        <taxon>Sordariomycetidae</taxon>
        <taxon>Diaporthales</taxon>
        <taxon>Diaporthaceae</taxon>
        <taxon>Diaporthe</taxon>
    </lineage>
</organism>
<evidence type="ECO:0000313" key="7">
    <source>
        <dbReference type="Proteomes" id="UP001265746"/>
    </source>
</evidence>
<sequence>MAMPGRSFAPDASFVLISVRGTGRTTLGLLAASSLGFRLIDTDTIFQQTVGLSRRAYASKHGYSDCRAQELKLLEDVLVQSPTRSVIVCGPICVDGSGQALLRTFAKDHPVVYILRDSEGISQHLKCPATTVSGIVEAGTPTFRSLSNFEFFNLADSRAEQRYNGREPSLPSQIPTLALKEVQKDFLHLVYSIQGHAAAWTAQARTPTALAALERKLYTYALQLPLEQAPQMASILRQRDCLIDAIEFRVDISTVSGTSSSFDHSAASHITKCFWLIRNASRLPLIFHILPPSGSPQASYDTSDPANAADLYCQVAHFALRLVPEYLTVDLGFGNALVESIIVAKGHTKIIGNYHDSNANTSGWRDEHRISLVIQAQDLGCDLVRISQPALSEADNLEAQRFLRTVRESIGSRTPVIAYNTGHLGRKSRVLNPILSPVVSTLCTASIFSRHQDEEGLFTVQEAQNALYSSFTLEPMRFGIFGRGIFFSLSPAMQGAAFRYSAMPHTYQAFDSSSLQNLALFVKSTNFGGASITSPFKQEIIPLIDFLSPDAQAIGAVNTVIPLRSVGDNALLDRTSRGPVLALYGENTDWIGVHTMVRRNLSPVNAVKPWTSSLVLGAGGMAHATVYSLIRLGVQNIWIWNRTLAHAKTLAARYNGKRYSVPRPDMVFLHESQDRQEDKYFGPANVRVVETLNEDWEASVRLPTIIVSCIPSPDIDIPSSWLSSKTGGVVVELAYDRLETPLLKQVRELGRHEWIRVHGLHVLPEQGIAQFELFTGRKAPEKLMRTDMLRRFKSMHLGRGQTS</sequence>
<keyword evidence="7" id="KW-1185">Reference proteome</keyword>
<evidence type="ECO:0000259" key="5">
    <source>
        <dbReference type="Pfam" id="PF18317"/>
    </source>
</evidence>
<dbReference type="Pfam" id="PF01487">
    <property type="entry name" value="DHquinase_I"/>
    <property type="match status" value="1"/>
</dbReference>
<evidence type="ECO:0000259" key="4">
    <source>
        <dbReference type="Pfam" id="PF08501"/>
    </source>
</evidence>
<dbReference type="InterPro" id="IPR013708">
    <property type="entry name" value="Shikimate_DH-bd_N"/>
</dbReference>
<dbReference type="PANTHER" id="PTHR21089">
    <property type="entry name" value="SHIKIMATE DEHYDROGENASE"/>
    <property type="match status" value="1"/>
</dbReference>
<dbReference type="Gene3D" id="3.40.50.300">
    <property type="entry name" value="P-loop containing nucleotide triphosphate hydrolases"/>
    <property type="match status" value="1"/>
</dbReference>
<reference evidence="6" key="1">
    <citation type="submission" date="2023-06" db="EMBL/GenBank/DDBJ databases">
        <authorList>
            <person name="Noh H."/>
        </authorList>
    </citation>
    <scope>NUCLEOTIDE SEQUENCE</scope>
    <source>
        <strain evidence="6">DUCC20226</strain>
    </source>
</reference>
<comment type="similarity">
    <text evidence="1">In the 2nd section; belongs to the type-I 3-dehydroquinase family.</text>
</comment>
<feature type="domain" description="SDH C-terminal" evidence="5">
    <location>
        <begin position="759"/>
        <end position="785"/>
    </location>
</feature>
<protein>
    <recommendedName>
        <fullName evidence="8">Quinate repressor protein</fullName>
    </recommendedName>
</protein>
<dbReference type="PANTHER" id="PTHR21089:SF1">
    <property type="entry name" value="BIFUNCTIONAL 3-DEHYDROQUINATE DEHYDRATASE_SHIKIMATE DEHYDROGENASE, CHLOROPLASTIC"/>
    <property type="match status" value="1"/>
</dbReference>
<dbReference type="Pfam" id="PF01488">
    <property type="entry name" value="Shikimate_DH"/>
    <property type="match status" value="1"/>
</dbReference>
<dbReference type="GO" id="GO:0004764">
    <property type="term" value="F:shikimate 3-dehydrogenase (NADP+) activity"/>
    <property type="evidence" value="ECO:0007669"/>
    <property type="project" value="InterPro"/>
</dbReference>
<dbReference type="Pfam" id="PF08501">
    <property type="entry name" value="Shikimate_dh_N"/>
    <property type="match status" value="1"/>
</dbReference>
<dbReference type="GO" id="GO:0003855">
    <property type="term" value="F:3-dehydroquinate dehydratase activity"/>
    <property type="evidence" value="ECO:0007669"/>
    <property type="project" value="InterPro"/>
</dbReference>
<evidence type="ECO:0008006" key="8">
    <source>
        <dbReference type="Google" id="ProtNLM"/>
    </source>
</evidence>
<name>A0AAD9VYJ9_PHOAM</name>
<dbReference type="Gene3D" id="3.40.50.720">
    <property type="entry name" value="NAD(P)-binding Rossmann-like Domain"/>
    <property type="match status" value="1"/>
</dbReference>
<dbReference type="InterPro" id="IPR027417">
    <property type="entry name" value="P-loop_NTPase"/>
</dbReference>
<comment type="similarity">
    <text evidence="2">In the N-terminal section; belongs to the shikimate kinase family.</text>
</comment>
<dbReference type="SUPFAM" id="SSF53223">
    <property type="entry name" value="Aminoacid dehydrogenase-like, N-terminal domain"/>
    <property type="match status" value="1"/>
</dbReference>
<comment type="caution">
    <text evidence="6">The sequence shown here is derived from an EMBL/GenBank/DDBJ whole genome shotgun (WGS) entry which is preliminary data.</text>
</comment>
<evidence type="ECO:0000259" key="3">
    <source>
        <dbReference type="Pfam" id="PF01488"/>
    </source>
</evidence>
<dbReference type="EMBL" id="JAUJFL010000007">
    <property type="protein sequence ID" value="KAK2599915.1"/>
    <property type="molecule type" value="Genomic_DNA"/>
</dbReference>
<feature type="domain" description="Shikimate dehydrogenase substrate binding N-terminal" evidence="4">
    <location>
        <begin position="480"/>
        <end position="560"/>
    </location>
</feature>
<dbReference type="SUPFAM" id="SSF51569">
    <property type="entry name" value="Aldolase"/>
    <property type="match status" value="1"/>
</dbReference>
<evidence type="ECO:0000313" key="6">
    <source>
        <dbReference type="EMBL" id="KAK2599915.1"/>
    </source>
</evidence>
<dbReference type="Pfam" id="PF01202">
    <property type="entry name" value="SKI"/>
    <property type="match status" value="1"/>
</dbReference>
<dbReference type="GO" id="GO:0009423">
    <property type="term" value="P:chorismate biosynthetic process"/>
    <property type="evidence" value="ECO:0007669"/>
    <property type="project" value="TreeGrafter"/>
</dbReference>
<dbReference type="Pfam" id="PF18317">
    <property type="entry name" value="SDH_C"/>
    <property type="match status" value="1"/>
</dbReference>
<dbReference type="GO" id="GO:0019632">
    <property type="term" value="P:shikimate metabolic process"/>
    <property type="evidence" value="ECO:0007669"/>
    <property type="project" value="TreeGrafter"/>
</dbReference>
<dbReference type="Gene3D" id="3.20.20.70">
    <property type="entry name" value="Aldolase class I"/>
    <property type="match status" value="1"/>
</dbReference>
<dbReference type="InterPro" id="IPR036291">
    <property type="entry name" value="NAD(P)-bd_dom_sf"/>
</dbReference>
<dbReference type="SUPFAM" id="SSF52540">
    <property type="entry name" value="P-loop containing nucleoside triphosphate hydrolases"/>
    <property type="match status" value="1"/>
</dbReference>
<dbReference type="AlphaFoldDB" id="A0AAD9VYJ9"/>
<dbReference type="InterPro" id="IPR046346">
    <property type="entry name" value="Aminoacid_DH-like_N_sf"/>
</dbReference>
<dbReference type="InterPro" id="IPR013785">
    <property type="entry name" value="Aldolase_TIM"/>
</dbReference>
<dbReference type="CDD" id="cd00502">
    <property type="entry name" value="DHQase_I"/>
    <property type="match status" value="1"/>
</dbReference>
<dbReference type="InterPro" id="IPR006151">
    <property type="entry name" value="Shikm_DH/Glu-tRNA_Rdtase"/>
</dbReference>
<accession>A0AAD9VYJ9</accession>
<evidence type="ECO:0000256" key="1">
    <source>
        <dbReference type="ARBA" id="ARBA00006477"/>
    </source>
</evidence>
<evidence type="ECO:0000256" key="2">
    <source>
        <dbReference type="ARBA" id="ARBA00009349"/>
    </source>
</evidence>
<dbReference type="InterPro" id="IPR031322">
    <property type="entry name" value="Shikimate/glucono_kinase"/>
</dbReference>
<dbReference type="Gene3D" id="3.40.50.10860">
    <property type="entry name" value="Leucine Dehydrogenase, chain A, domain 1"/>
    <property type="match status" value="1"/>
</dbReference>
<dbReference type="SUPFAM" id="SSF51735">
    <property type="entry name" value="NAD(P)-binding Rossmann-fold domains"/>
    <property type="match status" value="1"/>
</dbReference>
<feature type="domain" description="Quinate/shikimate 5-dehydrogenase/glutamyl-tRNA reductase" evidence="3">
    <location>
        <begin position="614"/>
        <end position="660"/>
    </location>
</feature>
<proteinExistence type="inferred from homology"/>
<dbReference type="InterPro" id="IPR022893">
    <property type="entry name" value="Shikimate_DH_fam"/>
</dbReference>
<dbReference type="CDD" id="cd01065">
    <property type="entry name" value="NAD_bind_Shikimate_DH"/>
    <property type="match status" value="1"/>
</dbReference>
<gene>
    <name evidence="6" type="ORF">N8I77_011632</name>
</gene>